<keyword evidence="5" id="KW-1185">Reference proteome</keyword>
<keyword evidence="1" id="KW-0067">ATP-binding</keyword>
<protein>
    <recommendedName>
        <fullName evidence="3">ATP-grasp domain-containing protein</fullName>
    </recommendedName>
</protein>
<dbReference type="InterPro" id="IPR011761">
    <property type="entry name" value="ATP-grasp"/>
</dbReference>
<reference evidence="4 5" key="1">
    <citation type="submission" date="2015-05" db="EMBL/GenBank/DDBJ databases">
        <title>Draft Genome assembly of Streptomyces showdoensis.</title>
        <authorList>
            <person name="Thapa K.K."/>
            <person name="Metsa-Ketela M."/>
        </authorList>
    </citation>
    <scope>NUCLEOTIDE SEQUENCE [LARGE SCALE GENOMIC DNA]</scope>
    <source>
        <strain evidence="4 5">ATCC 15227</strain>
    </source>
</reference>
<feature type="compositionally biased region" description="Low complexity" evidence="2">
    <location>
        <begin position="418"/>
        <end position="428"/>
    </location>
</feature>
<organism evidence="4 5">
    <name type="scientific">Streptomyces showdoensis</name>
    <dbReference type="NCBI Taxonomy" id="68268"/>
    <lineage>
        <taxon>Bacteria</taxon>
        <taxon>Bacillati</taxon>
        <taxon>Actinomycetota</taxon>
        <taxon>Actinomycetes</taxon>
        <taxon>Kitasatosporales</taxon>
        <taxon>Streptomycetaceae</taxon>
        <taxon>Streptomyces</taxon>
    </lineage>
</organism>
<feature type="domain" description="ATP-grasp" evidence="3">
    <location>
        <begin position="133"/>
        <end position="327"/>
    </location>
</feature>
<dbReference type="SUPFAM" id="SSF56059">
    <property type="entry name" value="Glutathione synthetase ATP-binding domain-like"/>
    <property type="match status" value="1"/>
</dbReference>
<dbReference type="GO" id="GO:0005524">
    <property type="term" value="F:ATP binding"/>
    <property type="evidence" value="ECO:0007669"/>
    <property type="project" value="UniProtKB-UniRule"/>
</dbReference>
<evidence type="ECO:0000313" key="5">
    <source>
        <dbReference type="Proteomes" id="UP000265325"/>
    </source>
</evidence>
<dbReference type="PROSITE" id="PS50975">
    <property type="entry name" value="ATP_GRASP"/>
    <property type="match status" value="1"/>
</dbReference>
<accession>A0A2P2GCF7</accession>
<evidence type="ECO:0000313" key="4">
    <source>
        <dbReference type="EMBL" id="KKZ69138.1"/>
    </source>
</evidence>
<dbReference type="AlphaFoldDB" id="A0A2P2GCF7"/>
<comment type="caution">
    <text evidence="4">The sequence shown here is derived from an EMBL/GenBank/DDBJ whole genome shotgun (WGS) entry which is preliminary data.</text>
</comment>
<dbReference type="RefSeq" id="WP_046912342.1">
    <property type="nucleotide sequence ID" value="NZ_BAAAXG010000026.1"/>
</dbReference>
<dbReference type="OrthoDB" id="5483448at2"/>
<evidence type="ECO:0000259" key="3">
    <source>
        <dbReference type="PROSITE" id="PS50975"/>
    </source>
</evidence>
<dbReference type="Gene3D" id="3.30.470.20">
    <property type="entry name" value="ATP-grasp fold, B domain"/>
    <property type="match status" value="1"/>
</dbReference>
<dbReference type="Proteomes" id="UP000265325">
    <property type="component" value="Unassembled WGS sequence"/>
</dbReference>
<sequence>MPSFDSRVPAVLVRLDPNPFHHGTLGAARSLGRAGIPVHAVVESLTSPVVRSRYLHGAHARPAEPSPAELTRLLLRIADRLPGSSAHPAVLVPLDDITALALAECRPELAGRYLLPDQSPEQLTRVADKAQLAETCRAFSLPHPRTELPASSEEAAAMAWSLGLPVIAKWSRPWLLPVGGGLRSTTIVGSLAEVRELYARTPQAGSRLLLQELLPAGRDLDWFFHGYVDSRGDCSTGATGRKERSWPDGAGLTAVGRWSANPAVETLARDLLAALGYRGVCDLDFRLDRATGAYHLLDFNPRPGAQFRLFADRDGLDVVRAMHLDLTGRTVPGHTPSYGRRFVVENYATLSFLASPRRRYAAEPGASRPLGERIETAWFAPDDLAPALAMLRAWCSHVLRKGLLTLRRALKSRRPRRTAAVPAPSSARTRSDQMTQR</sequence>
<evidence type="ECO:0000256" key="1">
    <source>
        <dbReference type="PROSITE-ProRule" id="PRU00409"/>
    </source>
</evidence>
<dbReference type="GO" id="GO:0046872">
    <property type="term" value="F:metal ion binding"/>
    <property type="evidence" value="ECO:0007669"/>
    <property type="project" value="InterPro"/>
</dbReference>
<name>A0A2P2GCF7_STREW</name>
<evidence type="ECO:0000256" key="2">
    <source>
        <dbReference type="SAM" id="MobiDB-lite"/>
    </source>
</evidence>
<dbReference type="EMBL" id="LAQS01000111">
    <property type="protein sequence ID" value="KKZ69138.1"/>
    <property type="molecule type" value="Genomic_DNA"/>
</dbReference>
<gene>
    <name evidence="4" type="ORF">VO63_35820</name>
</gene>
<proteinExistence type="predicted"/>
<keyword evidence="1" id="KW-0547">Nucleotide-binding</keyword>
<feature type="region of interest" description="Disordered" evidence="2">
    <location>
        <begin position="414"/>
        <end position="437"/>
    </location>
</feature>